<evidence type="ECO:0000313" key="7">
    <source>
        <dbReference type="EMBL" id="AIL32563.1"/>
    </source>
</evidence>
<feature type="transmembrane region" description="Helical" evidence="6">
    <location>
        <begin position="107"/>
        <end position="129"/>
    </location>
</feature>
<keyword evidence="4 6" id="KW-1133">Transmembrane helix</keyword>
<dbReference type="HOGENOM" id="CLU_1923467_0_0_4"/>
<keyword evidence="2" id="KW-1003">Cell membrane</keyword>
<dbReference type="eggNOG" id="ENOG5030YPS">
    <property type="taxonomic scope" value="Bacteria"/>
</dbReference>
<dbReference type="KEGG" id="bpsi:IX83_03885"/>
<keyword evidence="3 6" id="KW-0812">Transmembrane</keyword>
<evidence type="ECO:0000313" key="8">
    <source>
        <dbReference type="Proteomes" id="UP000028945"/>
    </source>
</evidence>
<accession>A0A077DHE2</accession>
<comment type="subcellular location">
    <subcellularLocation>
        <location evidence="1">Cell membrane</location>
        <topology evidence="1">Multi-pass membrane protein</topology>
    </subcellularLocation>
</comment>
<dbReference type="Proteomes" id="UP000028945">
    <property type="component" value="Chromosome"/>
</dbReference>
<feature type="transmembrane region" description="Helical" evidence="6">
    <location>
        <begin position="81"/>
        <end position="101"/>
    </location>
</feature>
<dbReference type="Pfam" id="PF03899">
    <property type="entry name" value="ATP-synt_I"/>
    <property type="match status" value="1"/>
</dbReference>
<organism evidence="7 8">
    <name type="scientific">Basilea psittacipulmonis DSM 24701</name>
    <dbReference type="NCBI Taxonomy" id="1072685"/>
    <lineage>
        <taxon>Bacteria</taxon>
        <taxon>Pseudomonadati</taxon>
        <taxon>Pseudomonadota</taxon>
        <taxon>Betaproteobacteria</taxon>
        <taxon>Burkholderiales</taxon>
        <taxon>Alcaligenaceae</taxon>
        <taxon>Basilea</taxon>
    </lineage>
</organism>
<evidence type="ECO:0000256" key="2">
    <source>
        <dbReference type="ARBA" id="ARBA00022475"/>
    </source>
</evidence>
<dbReference type="InterPro" id="IPR005598">
    <property type="entry name" value="ATP_synth_I"/>
</dbReference>
<protein>
    <recommendedName>
        <fullName evidence="9">ATP synthase I</fullName>
    </recommendedName>
</protein>
<keyword evidence="8" id="KW-1185">Reference proteome</keyword>
<gene>
    <name evidence="7" type="ORF">IX83_03885</name>
</gene>
<dbReference type="AlphaFoldDB" id="A0A077DHE2"/>
<dbReference type="EMBL" id="CP009238">
    <property type="protein sequence ID" value="AIL32563.1"/>
    <property type="molecule type" value="Genomic_DNA"/>
</dbReference>
<sequence>MQISEADQRMIKKRSIHQLRTLVIAQCLLLLVASLFCGIFFGLNAGLSALAGGITCLIPTCLFVAHLLLKMQLKNQLNVFGIFFSEAGKIMLTLIMMALMIKYARDVLVFPAFVFGIIVVLKAYLLALLKA</sequence>
<dbReference type="GO" id="GO:0005886">
    <property type="term" value="C:plasma membrane"/>
    <property type="evidence" value="ECO:0007669"/>
    <property type="project" value="UniProtKB-SubCell"/>
</dbReference>
<proteinExistence type="predicted"/>
<feature type="transmembrane region" description="Helical" evidence="6">
    <location>
        <begin position="49"/>
        <end position="69"/>
    </location>
</feature>
<evidence type="ECO:0000256" key="5">
    <source>
        <dbReference type="ARBA" id="ARBA00023136"/>
    </source>
</evidence>
<evidence type="ECO:0000256" key="6">
    <source>
        <dbReference type="SAM" id="Phobius"/>
    </source>
</evidence>
<dbReference type="RefSeq" id="WP_038499369.1">
    <property type="nucleotide sequence ID" value="NZ_AFWK01000113.1"/>
</dbReference>
<reference evidence="7 8" key="1">
    <citation type="journal article" date="2014" name="BMC Genomics">
        <title>A genomic perspective on a new bacterial genus and species from the Alcaligenaceae family, Basilea psittacipulmonis.</title>
        <authorList>
            <person name="Whiteson K.L."/>
            <person name="Hernandez D."/>
            <person name="Lazarevic V."/>
            <person name="Gaia N."/>
            <person name="Farinelli L."/>
            <person name="Francois P."/>
            <person name="Pilo P."/>
            <person name="Frey J."/>
            <person name="Schrenzel J."/>
        </authorList>
    </citation>
    <scope>NUCLEOTIDE SEQUENCE [LARGE SCALE GENOMIC DNA]</scope>
    <source>
        <strain evidence="7 8">DSM 24701</strain>
    </source>
</reference>
<dbReference type="STRING" id="1072685.IX83_03885"/>
<keyword evidence="5 6" id="KW-0472">Membrane</keyword>
<evidence type="ECO:0008006" key="9">
    <source>
        <dbReference type="Google" id="ProtNLM"/>
    </source>
</evidence>
<name>A0A077DHE2_9BURK</name>
<feature type="transmembrane region" description="Helical" evidence="6">
    <location>
        <begin position="21"/>
        <end position="43"/>
    </location>
</feature>
<evidence type="ECO:0000256" key="3">
    <source>
        <dbReference type="ARBA" id="ARBA00022692"/>
    </source>
</evidence>
<evidence type="ECO:0000256" key="1">
    <source>
        <dbReference type="ARBA" id="ARBA00004651"/>
    </source>
</evidence>
<evidence type="ECO:0000256" key="4">
    <source>
        <dbReference type="ARBA" id="ARBA00022989"/>
    </source>
</evidence>